<name>A0A9E9NS65_9BURK</name>
<proteinExistence type="predicted"/>
<dbReference type="RefSeq" id="WP_269284235.1">
    <property type="nucleotide sequence ID" value="NZ_CP098251.1"/>
</dbReference>
<evidence type="ECO:0000313" key="3">
    <source>
        <dbReference type="EMBL" id="WAV91929.1"/>
    </source>
</evidence>
<dbReference type="PANTHER" id="PTHR38431:SF1">
    <property type="entry name" value="BLL2305 PROTEIN"/>
    <property type="match status" value="1"/>
</dbReference>
<evidence type="ECO:0000259" key="1">
    <source>
        <dbReference type="Pfam" id="PF00126"/>
    </source>
</evidence>
<evidence type="ECO:0000259" key="2">
    <source>
        <dbReference type="Pfam" id="PF12727"/>
    </source>
</evidence>
<dbReference type="SUPFAM" id="SSF53850">
    <property type="entry name" value="Periplasmic binding protein-like II"/>
    <property type="match status" value="1"/>
</dbReference>
<dbReference type="EMBL" id="CP098251">
    <property type="protein sequence ID" value="WAV91929.1"/>
    <property type="molecule type" value="Genomic_DNA"/>
</dbReference>
<dbReference type="PANTHER" id="PTHR38431">
    <property type="entry name" value="BLL2305 PROTEIN"/>
    <property type="match status" value="1"/>
</dbReference>
<dbReference type="InterPro" id="IPR000847">
    <property type="entry name" value="LysR_HTH_N"/>
</dbReference>
<sequence length="359" mass="40467">MYKVSIEPHWRIAYGKKPSIDTAILLRLLDSIQTEGAILQAAKGLGLSYRHAWGLLREAESIFGTPLLEKHRGRGTTLTRFATTLLWAERRIAARLSPTLETLSSELETELAKSVLGTNRTMRLCASHGFAISTLMEHINRQELPIKLRYQNSMEALAALAQGDCEIAGFHLPVDVYEDSMLQLYLQFLSREEHCLIHLANLKQGLLIAKGNPKRILSFRDLTRNDIRFVNRQIGSGTRQTLETLLAKNKIDSANINGFEMTEFTHAAVAAYIASNMADVGFGVETAAHRFGLDFVPLVEERYFFAIARETQESHTMQEMLSIMRSAEFIREINQLGGYDATETGRIHSVRDVFRLVDI</sequence>
<dbReference type="AlphaFoldDB" id="A0A9E9NS65"/>
<accession>A0A9E9NS65</accession>
<dbReference type="InterPro" id="IPR036390">
    <property type="entry name" value="WH_DNA-bd_sf"/>
</dbReference>
<feature type="domain" description="PBP" evidence="2">
    <location>
        <begin position="138"/>
        <end position="324"/>
    </location>
</feature>
<organism evidence="3">
    <name type="scientific">Oxalobacter aliiformigenes</name>
    <dbReference type="NCBI Taxonomy" id="2946593"/>
    <lineage>
        <taxon>Bacteria</taxon>
        <taxon>Pseudomonadati</taxon>
        <taxon>Pseudomonadota</taxon>
        <taxon>Betaproteobacteria</taxon>
        <taxon>Burkholderiales</taxon>
        <taxon>Oxalobacteraceae</taxon>
        <taxon>Oxalobacter</taxon>
    </lineage>
</organism>
<dbReference type="Gene3D" id="3.40.190.10">
    <property type="entry name" value="Periplasmic binding protein-like II"/>
    <property type="match status" value="1"/>
</dbReference>
<dbReference type="InterPro" id="IPR036388">
    <property type="entry name" value="WH-like_DNA-bd_sf"/>
</dbReference>
<dbReference type="GO" id="GO:0003700">
    <property type="term" value="F:DNA-binding transcription factor activity"/>
    <property type="evidence" value="ECO:0007669"/>
    <property type="project" value="InterPro"/>
</dbReference>
<dbReference type="InterPro" id="IPR024370">
    <property type="entry name" value="PBP_domain"/>
</dbReference>
<dbReference type="SUPFAM" id="SSF46785">
    <property type="entry name" value="Winged helix' DNA-binding domain"/>
    <property type="match status" value="1"/>
</dbReference>
<gene>
    <name evidence="3" type="ORF">NB646_04155</name>
</gene>
<dbReference type="Proteomes" id="UP001164819">
    <property type="component" value="Chromosome"/>
</dbReference>
<protein>
    <submittedName>
        <fullName evidence="3">Helix-turn-helix transcriptional regulator</fullName>
    </submittedName>
</protein>
<dbReference type="Pfam" id="PF00126">
    <property type="entry name" value="HTH_1"/>
    <property type="match status" value="1"/>
</dbReference>
<dbReference type="Pfam" id="PF12727">
    <property type="entry name" value="PBP_like"/>
    <property type="match status" value="1"/>
</dbReference>
<dbReference type="Gene3D" id="1.10.10.10">
    <property type="entry name" value="Winged helix-like DNA-binding domain superfamily/Winged helix DNA-binding domain"/>
    <property type="match status" value="1"/>
</dbReference>
<feature type="domain" description="HTH lysR-type" evidence="1">
    <location>
        <begin position="26"/>
        <end position="81"/>
    </location>
</feature>
<reference evidence="3" key="1">
    <citation type="journal article" date="2022" name="Front. Microbiol.">
        <title>New perspectives on an old grouping: The genomic and phenotypic variability of Oxalobacter formigenes and the implications for calcium oxalate stone prevention.</title>
        <authorList>
            <person name="Chmiel J.A."/>
            <person name="Carr C."/>
            <person name="Stuivenberg G.A."/>
            <person name="Venema R."/>
            <person name="Chanyi R.M."/>
            <person name="Al K.F."/>
            <person name="Giguere D."/>
            <person name="Say H."/>
            <person name="Akouris P.P."/>
            <person name="Dominguez Romero S.A."/>
            <person name="Kwong A."/>
            <person name="Tai V."/>
            <person name="Koval S.F."/>
            <person name="Razvi H."/>
            <person name="Bjazevic J."/>
            <person name="Burton J.P."/>
        </authorList>
    </citation>
    <scope>NUCLEOTIDE SEQUENCE</scope>
    <source>
        <strain evidence="3">OxK</strain>
    </source>
</reference>